<dbReference type="InterPro" id="IPR000537">
    <property type="entry name" value="UbiA_prenyltransferase"/>
</dbReference>
<comment type="caution">
    <text evidence="6">The sequence shown here is derived from an EMBL/GenBank/DDBJ whole genome shotgun (WGS) entry which is preliminary data.</text>
</comment>
<evidence type="ECO:0000256" key="2">
    <source>
        <dbReference type="ARBA" id="ARBA00022692"/>
    </source>
</evidence>
<evidence type="ECO:0000313" key="6">
    <source>
        <dbReference type="EMBL" id="MAG22075.1"/>
    </source>
</evidence>
<feature type="transmembrane region" description="Helical" evidence="5">
    <location>
        <begin position="188"/>
        <end position="213"/>
    </location>
</feature>
<dbReference type="PANTHER" id="PTHR42723:SF1">
    <property type="entry name" value="CHLOROPHYLL SYNTHASE, CHLOROPLASTIC"/>
    <property type="match status" value="1"/>
</dbReference>
<feature type="transmembrane region" description="Helical" evidence="5">
    <location>
        <begin position="41"/>
        <end position="60"/>
    </location>
</feature>
<dbReference type="Proteomes" id="UP000226592">
    <property type="component" value="Unassembled WGS sequence"/>
</dbReference>
<dbReference type="Gene3D" id="1.10.357.140">
    <property type="entry name" value="UbiA prenyltransferase"/>
    <property type="match status" value="1"/>
</dbReference>
<dbReference type="GO" id="GO:0005886">
    <property type="term" value="C:plasma membrane"/>
    <property type="evidence" value="ECO:0007669"/>
    <property type="project" value="UniProtKB-SubCell"/>
</dbReference>
<feature type="transmembrane region" description="Helical" evidence="5">
    <location>
        <begin position="219"/>
        <end position="245"/>
    </location>
</feature>
<evidence type="ECO:0000256" key="1">
    <source>
        <dbReference type="ARBA" id="ARBA00004651"/>
    </source>
</evidence>
<dbReference type="AlphaFoldDB" id="A0A2D6M0X8"/>
<feature type="transmembrane region" description="Helical" evidence="5">
    <location>
        <begin position="91"/>
        <end position="121"/>
    </location>
</feature>
<keyword evidence="3 5" id="KW-1133">Transmembrane helix</keyword>
<comment type="subcellular location">
    <subcellularLocation>
        <location evidence="1">Cell membrane</location>
        <topology evidence="1">Multi-pass membrane protein</topology>
    </subcellularLocation>
</comment>
<accession>A0A2D6M0X8</accession>
<evidence type="ECO:0000256" key="5">
    <source>
        <dbReference type="SAM" id="Phobius"/>
    </source>
</evidence>
<keyword evidence="4 5" id="KW-0472">Membrane</keyword>
<organism evidence="6 7">
    <name type="scientific">Candidatus Iainarchaeum sp</name>
    <dbReference type="NCBI Taxonomy" id="3101447"/>
    <lineage>
        <taxon>Archaea</taxon>
        <taxon>Candidatus Iainarchaeota</taxon>
        <taxon>Candidatus Iainarchaeia</taxon>
        <taxon>Candidatus Iainarchaeales</taxon>
        <taxon>Candidatus Iainarchaeaceae</taxon>
        <taxon>Candidatus Iainarchaeum</taxon>
    </lineage>
</organism>
<proteinExistence type="predicted"/>
<gene>
    <name evidence="6" type="ORF">CL943_02095</name>
</gene>
<feature type="transmembrane region" description="Helical" evidence="5">
    <location>
        <begin position="141"/>
        <end position="167"/>
    </location>
</feature>
<dbReference type="InterPro" id="IPR044878">
    <property type="entry name" value="UbiA_sf"/>
</dbReference>
<protein>
    <recommendedName>
        <fullName evidence="8">Geranylgeranylglycerol-phosphate geranylgeranyltransferase</fullName>
    </recommendedName>
</protein>
<dbReference type="Pfam" id="PF01040">
    <property type="entry name" value="UbiA"/>
    <property type="match status" value="1"/>
</dbReference>
<evidence type="ECO:0008006" key="8">
    <source>
        <dbReference type="Google" id="ProtNLM"/>
    </source>
</evidence>
<dbReference type="EMBL" id="NZBU01000007">
    <property type="protein sequence ID" value="MAG22075.1"/>
    <property type="molecule type" value="Genomic_DNA"/>
</dbReference>
<feature type="transmembrane region" description="Helical" evidence="5">
    <location>
        <begin position="257"/>
        <end position="274"/>
    </location>
</feature>
<evidence type="ECO:0000256" key="3">
    <source>
        <dbReference type="ARBA" id="ARBA00022989"/>
    </source>
</evidence>
<evidence type="ECO:0000313" key="7">
    <source>
        <dbReference type="Proteomes" id="UP000226592"/>
    </source>
</evidence>
<feature type="transmembrane region" description="Helical" evidence="5">
    <location>
        <begin position="12"/>
        <end position="35"/>
    </location>
</feature>
<dbReference type="GO" id="GO:0016765">
    <property type="term" value="F:transferase activity, transferring alkyl or aryl (other than methyl) groups"/>
    <property type="evidence" value="ECO:0007669"/>
    <property type="project" value="InterPro"/>
</dbReference>
<name>A0A2D6M0X8_9ARCH</name>
<dbReference type="CDD" id="cd13961">
    <property type="entry name" value="PT_UbiA_DGGGPS"/>
    <property type="match status" value="1"/>
</dbReference>
<dbReference type="PANTHER" id="PTHR42723">
    <property type="entry name" value="CHLOROPHYLL SYNTHASE"/>
    <property type="match status" value="1"/>
</dbReference>
<dbReference type="InterPro" id="IPR050475">
    <property type="entry name" value="Prenyltransferase_related"/>
</dbReference>
<sequence length="275" mass="29673">MSSKDYVTLLRPFNCIMAVIGVFIGYSIAFGSLVVPAQLGIAMVAAFLICGAGMVINDVFDAGVDKKLHPEKPIPSGRVSTKTALLYSNSLFILANLLALYALPLVSFAIAFVFSILFIVYAKWLPKLKYIGNWVVASGTAFTLIFGASLVGNFNVVLIFAATALLTNASREIVKDIEDMEQDKGFKVSLPMVTNVGAAKYLAFMAILLAFLLSYIPAVLFSFGGVVFVLLISIANLGFLYSVNFIINGNYTRAQRLLKASMFLALLSFLSGVVL</sequence>
<reference evidence="7" key="1">
    <citation type="submission" date="2017-09" db="EMBL/GenBank/DDBJ databases">
        <title>The Reconstruction of 2,631 Draft Metagenome-Assembled Genomes from the Global Oceans.</title>
        <authorList>
            <person name="Tully B.J."/>
            <person name="Graham E.D."/>
            <person name="Heidelberg J.F."/>
        </authorList>
    </citation>
    <scope>NUCLEOTIDE SEQUENCE [LARGE SCALE GENOMIC DNA]</scope>
</reference>
<evidence type="ECO:0000256" key="4">
    <source>
        <dbReference type="ARBA" id="ARBA00023136"/>
    </source>
</evidence>
<keyword evidence="2 5" id="KW-0812">Transmembrane</keyword>